<proteinExistence type="predicted"/>
<feature type="region of interest" description="Disordered" evidence="1">
    <location>
        <begin position="1"/>
        <end position="31"/>
    </location>
</feature>
<reference evidence="3 4" key="1">
    <citation type="journal article" date="2023" name="Plants (Basel)">
        <title>Bridging the Gap: Combining Genomics and Transcriptomics Approaches to Understand Stylosanthes scabra, an Orphan Legume from the Brazilian Caatinga.</title>
        <authorList>
            <person name="Ferreira-Neto J.R.C."/>
            <person name="da Silva M.D."/>
            <person name="Binneck E."/>
            <person name="de Melo N.F."/>
            <person name="da Silva R.H."/>
            <person name="de Melo A.L.T.M."/>
            <person name="Pandolfi V."/>
            <person name="Bustamante F.O."/>
            <person name="Brasileiro-Vidal A.C."/>
            <person name="Benko-Iseppon A.M."/>
        </authorList>
    </citation>
    <scope>NUCLEOTIDE SEQUENCE [LARGE SCALE GENOMIC DNA]</scope>
    <source>
        <tissue evidence="3">Leaves</tissue>
    </source>
</reference>
<sequence>MKIVARERRKEKKFSKIREAKKEERRNQHRRIDPASFCKPNVTKDRKTWHSYLRYACVLIVLIPRNVFLLLDTPHRPLLHFMSRPPPSSSPWTTTSGNNNNHPNKKSLFPSLSFSVFFSWFKFENHKKQSNSSNNKLYKSYIETYTLK</sequence>
<evidence type="ECO:0000256" key="2">
    <source>
        <dbReference type="SAM" id="Phobius"/>
    </source>
</evidence>
<comment type="caution">
    <text evidence="3">The sequence shown here is derived from an EMBL/GenBank/DDBJ whole genome shotgun (WGS) entry which is preliminary data.</text>
</comment>
<keyword evidence="2" id="KW-0472">Membrane</keyword>
<feature type="transmembrane region" description="Helical" evidence="2">
    <location>
        <begin position="52"/>
        <end position="71"/>
    </location>
</feature>
<organism evidence="3 4">
    <name type="scientific">Stylosanthes scabra</name>
    <dbReference type="NCBI Taxonomy" id="79078"/>
    <lineage>
        <taxon>Eukaryota</taxon>
        <taxon>Viridiplantae</taxon>
        <taxon>Streptophyta</taxon>
        <taxon>Embryophyta</taxon>
        <taxon>Tracheophyta</taxon>
        <taxon>Spermatophyta</taxon>
        <taxon>Magnoliopsida</taxon>
        <taxon>eudicotyledons</taxon>
        <taxon>Gunneridae</taxon>
        <taxon>Pentapetalae</taxon>
        <taxon>rosids</taxon>
        <taxon>fabids</taxon>
        <taxon>Fabales</taxon>
        <taxon>Fabaceae</taxon>
        <taxon>Papilionoideae</taxon>
        <taxon>50 kb inversion clade</taxon>
        <taxon>dalbergioids sensu lato</taxon>
        <taxon>Dalbergieae</taxon>
        <taxon>Pterocarpus clade</taxon>
        <taxon>Stylosanthes</taxon>
    </lineage>
</organism>
<gene>
    <name evidence="3" type="ORF">PIB30_016804</name>
</gene>
<keyword evidence="2" id="KW-1133">Transmembrane helix</keyword>
<keyword evidence="4" id="KW-1185">Reference proteome</keyword>
<protein>
    <submittedName>
        <fullName evidence="3">Uncharacterized protein</fullName>
    </submittedName>
</protein>
<dbReference type="Proteomes" id="UP001341840">
    <property type="component" value="Unassembled WGS sequence"/>
</dbReference>
<dbReference type="EMBL" id="JASCZI010060463">
    <property type="protein sequence ID" value="MED6132161.1"/>
    <property type="molecule type" value="Genomic_DNA"/>
</dbReference>
<evidence type="ECO:0000313" key="3">
    <source>
        <dbReference type="EMBL" id="MED6132161.1"/>
    </source>
</evidence>
<keyword evidence="2" id="KW-0812">Transmembrane</keyword>
<evidence type="ECO:0000313" key="4">
    <source>
        <dbReference type="Proteomes" id="UP001341840"/>
    </source>
</evidence>
<accession>A0ABU6S6V9</accession>
<name>A0ABU6S6V9_9FABA</name>
<evidence type="ECO:0000256" key="1">
    <source>
        <dbReference type="SAM" id="MobiDB-lite"/>
    </source>
</evidence>